<dbReference type="PANTHER" id="PTHR42709:SF6">
    <property type="entry name" value="UNDECAPRENYL PHOSPHATE TRANSPORTER A"/>
    <property type="match status" value="1"/>
</dbReference>
<evidence type="ECO:0000256" key="5">
    <source>
        <dbReference type="ARBA" id="ARBA00023136"/>
    </source>
</evidence>
<evidence type="ECO:0000256" key="2">
    <source>
        <dbReference type="ARBA" id="ARBA00022475"/>
    </source>
</evidence>
<gene>
    <name evidence="8" type="ORF">LZA78_05035</name>
</gene>
<evidence type="ECO:0000313" key="8">
    <source>
        <dbReference type="EMBL" id="MCE5972835.1"/>
    </source>
</evidence>
<dbReference type="EMBL" id="JAJUOS010000003">
    <property type="protein sequence ID" value="MCE5972835.1"/>
    <property type="molecule type" value="Genomic_DNA"/>
</dbReference>
<keyword evidence="3 6" id="KW-0812">Transmembrane</keyword>
<feature type="transmembrane region" description="Helical" evidence="6">
    <location>
        <begin position="55"/>
        <end position="76"/>
    </location>
</feature>
<dbReference type="RefSeq" id="WP_233675846.1">
    <property type="nucleotide sequence ID" value="NZ_JAJUOS010000003.1"/>
</dbReference>
<dbReference type="Pfam" id="PF09335">
    <property type="entry name" value="VTT_dom"/>
    <property type="match status" value="1"/>
</dbReference>
<dbReference type="InterPro" id="IPR051311">
    <property type="entry name" value="DedA_domain"/>
</dbReference>
<proteinExistence type="predicted"/>
<feature type="transmembrane region" description="Helical" evidence="6">
    <location>
        <begin position="140"/>
        <end position="164"/>
    </location>
</feature>
<comment type="caution">
    <text evidence="8">The sequence shown here is derived from an EMBL/GenBank/DDBJ whole genome shotgun (WGS) entry which is preliminary data.</text>
</comment>
<feature type="domain" description="VTT" evidence="7">
    <location>
        <begin position="35"/>
        <end position="157"/>
    </location>
</feature>
<evidence type="ECO:0000256" key="4">
    <source>
        <dbReference type="ARBA" id="ARBA00022989"/>
    </source>
</evidence>
<accession>A0ABS8YUB8</accession>
<dbReference type="PANTHER" id="PTHR42709">
    <property type="entry name" value="ALKALINE PHOSPHATASE LIKE PROTEIN"/>
    <property type="match status" value="1"/>
</dbReference>
<organism evidence="8 9">
    <name type="scientific">Rhodobacter flavimaris</name>
    <dbReference type="NCBI Taxonomy" id="2907145"/>
    <lineage>
        <taxon>Bacteria</taxon>
        <taxon>Pseudomonadati</taxon>
        <taxon>Pseudomonadota</taxon>
        <taxon>Alphaproteobacteria</taxon>
        <taxon>Rhodobacterales</taxon>
        <taxon>Rhodobacter group</taxon>
        <taxon>Rhodobacter</taxon>
    </lineage>
</organism>
<reference evidence="8 9" key="1">
    <citation type="submission" date="2021-12" db="EMBL/GenBank/DDBJ databases">
        <title>Sinirhodobacter sp. WL0062 is a bacterium isolated from seawater.</title>
        <authorList>
            <person name="Wang L."/>
            <person name="He W."/>
            <person name="Zhang D.-F."/>
        </authorList>
    </citation>
    <scope>NUCLEOTIDE SEQUENCE [LARGE SCALE GENOMIC DNA]</scope>
    <source>
        <strain evidence="8 9">WL0062</strain>
    </source>
</reference>
<evidence type="ECO:0000259" key="7">
    <source>
        <dbReference type="Pfam" id="PF09335"/>
    </source>
</evidence>
<feature type="transmembrane region" description="Helical" evidence="6">
    <location>
        <begin position="170"/>
        <end position="192"/>
    </location>
</feature>
<dbReference type="InterPro" id="IPR032816">
    <property type="entry name" value="VTT_dom"/>
</dbReference>
<evidence type="ECO:0000313" key="9">
    <source>
        <dbReference type="Proteomes" id="UP001521181"/>
    </source>
</evidence>
<keyword evidence="4 6" id="KW-1133">Transmembrane helix</keyword>
<feature type="transmembrane region" description="Helical" evidence="6">
    <location>
        <begin position="20"/>
        <end position="43"/>
    </location>
</feature>
<evidence type="ECO:0000256" key="3">
    <source>
        <dbReference type="ARBA" id="ARBA00022692"/>
    </source>
</evidence>
<sequence>MTGTVVTDWLMAQLPVYGPWLLGITTFLSCLAIPVPSSLMMITSGAFVASGDLQLASVAGAAYVGAVVGDQTGFWVGRRARRVLPSPETKRGKLVASALNQLEKKGAVAVFFTRWMFSALGPWVNLAAGASGYAHPRFSLAGALGEAVWVSLYVGLGIVFGANLDAAADLAANALGFLAAGALAVALGWWLWRHR</sequence>
<name>A0ABS8YUB8_9RHOB</name>
<comment type="subcellular location">
    <subcellularLocation>
        <location evidence="1">Cell membrane</location>
        <topology evidence="1">Multi-pass membrane protein</topology>
    </subcellularLocation>
</comment>
<evidence type="ECO:0000256" key="6">
    <source>
        <dbReference type="SAM" id="Phobius"/>
    </source>
</evidence>
<dbReference type="Proteomes" id="UP001521181">
    <property type="component" value="Unassembled WGS sequence"/>
</dbReference>
<keyword evidence="9" id="KW-1185">Reference proteome</keyword>
<protein>
    <submittedName>
        <fullName evidence="8">VTT domain-containing protein</fullName>
    </submittedName>
</protein>
<evidence type="ECO:0000256" key="1">
    <source>
        <dbReference type="ARBA" id="ARBA00004651"/>
    </source>
</evidence>
<keyword evidence="2" id="KW-1003">Cell membrane</keyword>
<keyword evidence="5 6" id="KW-0472">Membrane</keyword>